<gene>
    <name evidence="1" type="ORF">Salat_1708000</name>
</gene>
<reference evidence="1" key="2">
    <citation type="journal article" date="2024" name="Plant">
        <title>Genomic evolution and insights into agronomic trait innovations of Sesamum species.</title>
        <authorList>
            <person name="Miao H."/>
            <person name="Wang L."/>
            <person name="Qu L."/>
            <person name="Liu H."/>
            <person name="Sun Y."/>
            <person name="Le M."/>
            <person name="Wang Q."/>
            <person name="Wei S."/>
            <person name="Zheng Y."/>
            <person name="Lin W."/>
            <person name="Duan Y."/>
            <person name="Cao H."/>
            <person name="Xiong S."/>
            <person name="Wang X."/>
            <person name="Wei L."/>
            <person name="Li C."/>
            <person name="Ma Q."/>
            <person name="Ju M."/>
            <person name="Zhao R."/>
            <person name="Li G."/>
            <person name="Mu C."/>
            <person name="Tian Q."/>
            <person name="Mei H."/>
            <person name="Zhang T."/>
            <person name="Gao T."/>
            <person name="Zhang H."/>
        </authorList>
    </citation>
    <scope>NUCLEOTIDE SEQUENCE</scope>
    <source>
        <strain evidence="1">3651</strain>
    </source>
</reference>
<organism evidence="1 2">
    <name type="scientific">Sesamum alatum</name>
    <dbReference type="NCBI Taxonomy" id="300844"/>
    <lineage>
        <taxon>Eukaryota</taxon>
        <taxon>Viridiplantae</taxon>
        <taxon>Streptophyta</taxon>
        <taxon>Embryophyta</taxon>
        <taxon>Tracheophyta</taxon>
        <taxon>Spermatophyta</taxon>
        <taxon>Magnoliopsida</taxon>
        <taxon>eudicotyledons</taxon>
        <taxon>Gunneridae</taxon>
        <taxon>Pentapetalae</taxon>
        <taxon>asterids</taxon>
        <taxon>lamiids</taxon>
        <taxon>Lamiales</taxon>
        <taxon>Pedaliaceae</taxon>
        <taxon>Sesamum</taxon>
    </lineage>
</organism>
<proteinExistence type="predicted"/>
<name>A0AAE1Y7J2_9LAMI</name>
<comment type="caution">
    <text evidence="1">The sequence shown here is derived from an EMBL/GenBank/DDBJ whole genome shotgun (WGS) entry which is preliminary data.</text>
</comment>
<accession>A0AAE1Y7J2</accession>
<evidence type="ECO:0000313" key="2">
    <source>
        <dbReference type="Proteomes" id="UP001293254"/>
    </source>
</evidence>
<dbReference type="AlphaFoldDB" id="A0AAE1Y7J2"/>
<sequence length="107" mass="12162">MSFYGEPNYGRCQKARDVLCSLGRHSSLLLLSCGDFNTILFPRERDTTPEWQMRDFKNVLLEPFRSSSRQLGFERNVSLAQCHQYPIGLFGSLCRVDPVGSPTTAWG</sequence>
<reference evidence="1" key="1">
    <citation type="submission" date="2020-06" db="EMBL/GenBank/DDBJ databases">
        <authorList>
            <person name="Li T."/>
            <person name="Hu X."/>
            <person name="Zhang T."/>
            <person name="Song X."/>
            <person name="Zhang H."/>
            <person name="Dai N."/>
            <person name="Sheng W."/>
            <person name="Hou X."/>
            <person name="Wei L."/>
        </authorList>
    </citation>
    <scope>NUCLEOTIDE SEQUENCE</scope>
    <source>
        <strain evidence="1">3651</strain>
        <tissue evidence="1">Leaf</tissue>
    </source>
</reference>
<evidence type="ECO:0000313" key="1">
    <source>
        <dbReference type="EMBL" id="KAK4425141.1"/>
    </source>
</evidence>
<dbReference type="Proteomes" id="UP001293254">
    <property type="component" value="Unassembled WGS sequence"/>
</dbReference>
<keyword evidence="2" id="KW-1185">Reference proteome</keyword>
<protein>
    <submittedName>
        <fullName evidence="1">Uncharacterized protein</fullName>
    </submittedName>
</protein>
<dbReference type="EMBL" id="JACGWO010000006">
    <property type="protein sequence ID" value="KAK4425141.1"/>
    <property type="molecule type" value="Genomic_DNA"/>
</dbReference>